<evidence type="ECO:0000256" key="1">
    <source>
        <dbReference type="SAM" id="Phobius"/>
    </source>
</evidence>
<keyword evidence="3" id="KW-1185">Reference proteome</keyword>
<evidence type="ECO:0000313" key="2">
    <source>
        <dbReference type="EMBL" id="KAF2767883.1"/>
    </source>
</evidence>
<gene>
    <name evidence="2" type="ORF">EJ03DRAFT_139137</name>
</gene>
<keyword evidence="1" id="KW-0472">Membrane</keyword>
<evidence type="ECO:0000313" key="3">
    <source>
        <dbReference type="Proteomes" id="UP000799436"/>
    </source>
</evidence>
<dbReference type="AlphaFoldDB" id="A0A6G1L4N1"/>
<accession>A0A6G1L4N1</accession>
<keyword evidence="1" id="KW-0812">Transmembrane</keyword>
<organism evidence="2 3">
    <name type="scientific">Teratosphaeria nubilosa</name>
    <dbReference type="NCBI Taxonomy" id="161662"/>
    <lineage>
        <taxon>Eukaryota</taxon>
        <taxon>Fungi</taxon>
        <taxon>Dikarya</taxon>
        <taxon>Ascomycota</taxon>
        <taxon>Pezizomycotina</taxon>
        <taxon>Dothideomycetes</taxon>
        <taxon>Dothideomycetidae</taxon>
        <taxon>Mycosphaerellales</taxon>
        <taxon>Teratosphaeriaceae</taxon>
        <taxon>Teratosphaeria</taxon>
    </lineage>
</organism>
<protein>
    <submittedName>
        <fullName evidence="2">Uncharacterized protein</fullName>
    </submittedName>
</protein>
<sequence>MVRWMWYYVAWMLCRGCYAVLAFYGGRSAVFLVVRIASLAQVAIMSFATGEMSANPSQLTRSVLQPQTRQLQITVEGLSSRTIAASQAS</sequence>
<dbReference type="EMBL" id="ML995850">
    <property type="protein sequence ID" value="KAF2767883.1"/>
    <property type="molecule type" value="Genomic_DNA"/>
</dbReference>
<feature type="transmembrane region" description="Helical" evidence="1">
    <location>
        <begin position="6"/>
        <end position="24"/>
    </location>
</feature>
<keyword evidence="1" id="KW-1133">Transmembrane helix</keyword>
<reference evidence="2" key="1">
    <citation type="journal article" date="2020" name="Stud. Mycol.">
        <title>101 Dothideomycetes genomes: a test case for predicting lifestyles and emergence of pathogens.</title>
        <authorList>
            <person name="Haridas S."/>
            <person name="Albert R."/>
            <person name="Binder M."/>
            <person name="Bloem J."/>
            <person name="Labutti K."/>
            <person name="Salamov A."/>
            <person name="Andreopoulos B."/>
            <person name="Baker S."/>
            <person name="Barry K."/>
            <person name="Bills G."/>
            <person name="Bluhm B."/>
            <person name="Cannon C."/>
            <person name="Castanera R."/>
            <person name="Culley D."/>
            <person name="Daum C."/>
            <person name="Ezra D."/>
            <person name="Gonzalez J."/>
            <person name="Henrissat B."/>
            <person name="Kuo A."/>
            <person name="Liang C."/>
            <person name="Lipzen A."/>
            <person name="Lutzoni F."/>
            <person name="Magnuson J."/>
            <person name="Mondo S."/>
            <person name="Nolan M."/>
            <person name="Ohm R."/>
            <person name="Pangilinan J."/>
            <person name="Park H.-J."/>
            <person name="Ramirez L."/>
            <person name="Alfaro M."/>
            <person name="Sun H."/>
            <person name="Tritt A."/>
            <person name="Yoshinaga Y."/>
            <person name="Zwiers L.-H."/>
            <person name="Turgeon B."/>
            <person name="Goodwin S."/>
            <person name="Spatafora J."/>
            <person name="Crous P."/>
            <person name="Grigoriev I."/>
        </authorList>
    </citation>
    <scope>NUCLEOTIDE SEQUENCE</scope>
    <source>
        <strain evidence="2">CBS 116005</strain>
    </source>
</reference>
<proteinExistence type="predicted"/>
<name>A0A6G1L4N1_9PEZI</name>
<dbReference type="Proteomes" id="UP000799436">
    <property type="component" value="Unassembled WGS sequence"/>
</dbReference>